<evidence type="ECO:0000256" key="7">
    <source>
        <dbReference type="SAM" id="Phobius"/>
    </source>
</evidence>
<evidence type="ECO:0000313" key="12">
    <source>
        <dbReference type="Proteomes" id="UP000005695"/>
    </source>
</evidence>
<keyword evidence="7" id="KW-1133">Transmembrane helix</keyword>
<comment type="similarity">
    <text evidence="3">Belongs to the methyl-accepting chemotaxis (MCP) protein family.</text>
</comment>
<keyword evidence="5" id="KW-0175">Coiled coil</keyword>
<comment type="caution">
    <text evidence="11">The sequence shown here is derived from an EMBL/GenBank/DDBJ whole genome shotgun (WGS) entry which is preliminary data.</text>
</comment>
<keyword evidence="12" id="KW-1185">Reference proteome</keyword>
<dbReference type="EMBL" id="AAEW02000037">
    <property type="protein sequence ID" value="EAT14273.1"/>
    <property type="molecule type" value="Genomic_DNA"/>
</dbReference>
<comment type="subcellular location">
    <subcellularLocation>
        <location evidence="1">Membrane</location>
    </subcellularLocation>
</comment>
<evidence type="ECO:0000256" key="4">
    <source>
        <dbReference type="PROSITE-ProRule" id="PRU00284"/>
    </source>
</evidence>
<feature type="coiled-coil region" evidence="5">
    <location>
        <begin position="211"/>
        <end position="261"/>
    </location>
</feature>
<dbReference type="PROSITE" id="PS50111">
    <property type="entry name" value="CHEMOTAXIS_TRANSDUC_2"/>
    <property type="match status" value="1"/>
</dbReference>
<gene>
    <name evidence="11" type="ORF">Dace_0123</name>
</gene>
<evidence type="ECO:0000256" key="2">
    <source>
        <dbReference type="ARBA" id="ARBA00022481"/>
    </source>
</evidence>
<dbReference type="AlphaFoldDB" id="Q1JVJ7"/>
<dbReference type="Gene3D" id="1.10.287.950">
    <property type="entry name" value="Methyl-accepting chemotaxis protein"/>
    <property type="match status" value="1"/>
</dbReference>
<feature type="region of interest" description="Disordered" evidence="6">
    <location>
        <begin position="685"/>
        <end position="747"/>
    </location>
</feature>
<dbReference type="SUPFAM" id="SSF58104">
    <property type="entry name" value="Methyl-accepting chemotaxis protein (MCP) signaling domain"/>
    <property type="match status" value="1"/>
</dbReference>
<protein>
    <submittedName>
        <fullName evidence="11">Methyl-accepting chemotaxis sensory transducer</fullName>
    </submittedName>
</protein>
<feature type="region of interest" description="Disordered" evidence="6">
    <location>
        <begin position="426"/>
        <end position="492"/>
    </location>
</feature>
<dbReference type="GO" id="GO:0004888">
    <property type="term" value="F:transmembrane signaling receptor activity"/>
    <property type="evidence" value="ECO:0007669"/>
    <property type="project" value="InterPro"/>
</dbReference>
<evidence type="ECO:0000259" key="9">
    <source>
        <dbReference type="PROSITE" id="PS50885"/>
    </source>
</evidence>
<feature type="coiled-coil region" evidence="5">
    <location>
        <begin position="65"/>
        <end position="99"/>
    </location>
</feature>
<dbReference type="PROSITE" id="PS51753">
    <property type="entry name" value="HBM"/>
    <property type="match status" value="1"/>
</dbReference>
<dbReference type="PANTHER" id="PTHR43531">
    <property type="entry name" value="PROTEIN ICFG"/>
    <property type="match status" value="1"/>
</dbReference>
<feature type="compositionally biased region" description="Low complexity" evidence="6">
    <location>
        <begin position="693"/>
        <end position="715"/>
    </location>
</feature>
<evidence type="ECO:0000259" key="10">
    <source>
        <dbReference type="PROSITE" id="PS51753"/>
    </source>
</evidence>
<evidence type="ECO:0000256" key="1">
    <source>
        <dbReference type="ARBA" id="ARBA00004370"/>
    </source>
</evidence>
<feature type="compositionally biased region" description="Low complexity" evidence="6">
    <location>
        <begin position="428"/>
        <end position="464"/>
    </location>
</feature>
<accession>Q1JVJ7</accession>
<dbReference type="RefSeq" id="WP_006003121.1">
    <property type="nucleotide sequence ID" value="NZ_AAEW02000037.1"/>
</dbReference>
<dbReference type="InterPro" id="IPR032255">
    <property type="entry name" value="HBM"/>
</dbReference>
<feature type="compositionally biased region" description="Polar residues" evidence="6">
    <location>
        <begin position="465"/>
        <end position="487"/>
    </location>
</feature>
<evidence type="ECO:0000256" key="6">
    <source>
        <dbReference type="SAM" id="MobiDB-lite"/>
    </source>
</evidence>
<evidence type="ECO:0000256" key="5">
    <source>
        <dbReference type="SAM" id="Coils"/>
    </source>
</evidence>
<dbReference type="CDD" id="cd06225">
    <property type="entry name" value="HAMP"/>
    <property type="match status" value="1"/>
</dbReference>
<feature type="domain" description="HBM" evidence="10">
    <location>
        <begin position="38"/>
        <end position="298"/>
    </location>
</feature>
<name>Q1JVJ7_DESA6</name>
<reference evidence="11" key="1">
    <citation type="submission" date="2006-05" db="EMBL/GenBank/DDBJ databases">
        <title>Annotation of the draft genome assembly of Desulfuromonas acetoxidans DSM 684.</title>
        <authorList>
            <consortium name="US DOE Joint Genome Institute (JGI-ORNL)"/>
            <person name="Larimer F."/>
            <person name="Land M."/>
            <person name="Hauser L."/>
        </authorList>
    </citation>
    <scope>NUCLEOTIDE SEQUENCE [LARGE SCALE GENOMIC DNA]</scope>
    <source>
        <strain evidence="11">DSM 684</strain>
    </source>
</reference>
<evidence type="ECO:0000256" key="3">
    <source>
        <dbReference type="ARBA" id="ARBA00029447"/>
    </source>
</evidence>
<feature type="domain" description="HAMP" evidence="9">
    <location>
        <begin position="325"/>
        <end position="377"/>
    </location>
</feature>
<dbReference type="Pfam" id="PF00015">
    <property type="entry name" value="MCPsignal"/>
    <property type="match status" value="1"/>
</dbReference>
<dbReference type="InterPro" id="IPR003660">
    <property type="entry name" value="HAMP_dom"/>
</dbReference>
<keyword evidence="4" id="KW-0807">Transducer</keyword>
<dbReference type="PRINTS" id="PR00260">
    <property type="entry name" value="CHEMTRNSDUCR"/>
</dbReference>
<dbReference type="PANTHER" id="PTHR43531:SF14">
    <property type="entry name" value="METHYL-ACCEPTING CHEMOTAXIS PROTEIN I-RELATED"/>
    <property type="match status" value="1"/>
</dbReference>
<dbReference type="SMART" id="SM01358">
    <property type="entry name" value="HBM"/>
    <property type="match status" value="1"/>
</dbReference>
<keyword evidence="7" id="KW-0812">Transmembrane</keyword>
<evidence type="ECO:0000313" key="11">
    <source>
        <dbReference type="EMBL" id="EAT14273.1"/>
    </source>
</evidence>
<dbReference type="Proteomes" id="UP000005695">
    <property type="component" value="Unassembled WGS sequence"/>
</dbReference>
<dbReference type="InterPro" id="IPR051310">
    <property type="entry name" value="MCP_chemotaxis"/>
</dbReference>
<dbReference type="SMART" id="SM00304">
    <property type="entry name" value="HAMP"/>
    <property type="match status" value="1"/>
</dbReference>
<feature type="transmembrane region" description="Helical" evidence="7">
    <location>
        <begin position="303"/>
        <end position="323"/>
    </location>
</feature>
<organism evidence="11 12">
    <name type="scientific">Desulfuromonas acetoxidans (strain DSM 684 / 11070)</name>
    <dbReference type="NCBI Taxonomy" id="281689"/>
    <lineage>
        <taxon>Bacteria</taxon>
        <taxon>Pseudomonadati</taxon>
        <taxon>Thermodesulfobacteriota</taxon>
        <taxon>Desulfuromonadia</taxon>
        <taxon>Desulfuromonadales</taxon>
        <taxon>Desulfuromonadaceae</taxon>
        <taxon>Desulfuromonas</taxon>
    </lineage>
</organism>
<dbReference type="InterPro" id="IPR004090">
    <property type="entry name" value="Chemotax_Me-accpt_rcpt"/>
</dbReference>
<dbReference type="Pfam" id="PF00672">
    <property type="entry name" value="HAMP"/>
    <property type="match status" value="1"/>
</dbReference>
<dbReference type="FunFam" id="1.10.287.950:FF:000001">
    <property type="entry name" value="Methyl-accepting chemotaxis sensory transducer"/>
    <property type="match status" value="1"/>
</dbReference>
<dbReference type="SMART" id="SM00283">
    <property type="entry name" value="MA"/>
    <property type="match status" value="1"/>
</dbReference>
<keyword evidence="7" id="KW-0472">Membrane</keyword>
<dbReference type="PROSITE" id="PS50885">
    <property type="entry name" value="HAMP"/>
    <property type="match status" value="1"/>
</dbReference>
<dbReference type="GO" id="GO:0005886">
    <property type="term" value="C:plasma membrane"/>
    <property type="evidence" value="ECO:0007669"/>
    <property type="project" value="TreeGrafter"/>
</dbReference>
<dbReference type="Gene3D" id="6.10.340.10">
    <property type="match status" value="1"/>
</dbReference>
<dbReference type="InterPro" id="IPR004089">
    <property type="entry name" value="MCPsignal_dom"/>
</dbReference>
<dbReference type="GO" id="GO:0007165">
    <property type="term" value="P:signal transduction"/>
    <property type="evidence" value="ECO:0007669"/>
    <property type="project" value="UniProtKB-KW"/>
</dbReference>
<keyword evidence="2" id="KW-0488">Methylation</keyword>
<reference evidence="11" key="2">
    <citation type="submission" date="2006-05" db="EMBL/GenBank/DDBJ databases">
        <title>Sequencing of the draft genome and assembly of Desulfuromonas acetoxidans DSM 684.</title>
        <authorList>
            <consortium name="US DOE Joint Genome Institute (JGI-PGF)"/>
            <person name="Copeland A."/>
            <person name="Lucas S."/>
            <person name="Lapidus A."/>
            <person name="Barry K."/>
            <person name="Detter J.C."/>
            <person name="Glavina del Rio T."/>
            <person name="Hammon N."/>
            <person name="Israni S."/>
            <person name="Dalin E."/>
            <person name="Tice H."/>
            <person name="Bruce D."/>
            <person name="Pitluck S."/>
            <person name="Richardson P."/>
        </authorList>
    </citation>
    <scope>NUCLEOTIDE SEQUENCE [LARGE SCALE GENOMIC DNA]</scope>
    <source>
        <strain evidence="11">DSM 684</strain>
    </source>
</reference>
<sequence length="747" mass="81567">MLKSMRIGRKLLLSFICLLVLTMIVGRVGKSGMDTISVNMDHVQSVNDILTQFNTARIHEQRFALTSDKQDAETLRSALAQLKNQGVALSNELKDKEAKSKVSQALTDAESYYTAFNNYARISGLREQSMEQMKDSSNDAFKEIKGLETALNEILEDTIASRDQYEDEYDYQDDLAYVMEQLGYTQTISLLFLNARKFEKEHIISLDEKFLERARKSIKNMLILAQRLEDSFDDEDNIAMTQEARAQILKYQQNFENHANQMTEQQQLNKEMHNSAMNAQEACLAALSAIKKGSEKSLSQANIILISISALAVIIGLILAIRISRGISIPLTRTVEMLDALENGHINTRLNLDRGDEIGQLAKTMDRFADSLNTEVVEPLNRLASGNLDFDVHPHDERDLLRTALKKLGDDMNNIMLEVQMAGEQINSGSSQVSDSSQDLSQGATEQASSLEEISSSLQELSSQTTHNADSANDASKLTEQVQTNAEQGRDQMGSMNKAMADINEASQNISKIIKVIDEIAFQTNLLALNAAVEAARAGQHGKGFAVVAEEVRNLAARSAKAAQETTELIEGSVAKAEAGAEIAKKTAESLEKIVTGVTEATTLASQIARASTEQAQGISQISIGVSQIDDVTQQNTACAEETAAAAEELRSQADTLQHLLSRFTLRQGSAPSFALNDEAFSMPTQTPAAKVQPALEQPPQAEQPPQQQPAAAAATIDIGDNDEVWGGASTSGPVKIALDDDEFGKY</sequence>
<dbReference type="CDD" id="cd11386">
    <property type="entry name" value="MCP_signal"/>
    <property type="match status" value="1"/>
</dbReference>
<feature type="domain" description="Methyl-accepting transducer" evidence="8">
    <location>
        <begin position="422"/>
        <end position="651"/>
    </location>
</feature>
<evidence type="ECO:0000259" key="8">
    <source>
        <dbReference type="PROSITE" id="PS50111"/>
    </source>
</evidence>
<dbReference type="GO" id="GO:0006935">
    <property type="term" value="P:chemotaxis"/>
    <property type="evidence" value="ECO:0007669"/>
    <property type="project" value="InterPro"/>
</dbReference>
<proteinExistence type="inferred from homology"/>